<feature type="transmembrane region" description="Helical" evidence="7">
    <location>
        <begin position="317"/>
        <end position="339"/>
    </location>
</feature>
<evidence type="ECO:0000256" key="5">
    <source>
        <dbReference type="ARBA" id="ARBA00022989"/>
    </source>
</evidence>
<feature type="transmembrane region" description="Helical" evidence="7">
    <location>
        <begin position="406"/>
        <end position="431"/>
    </location>
</feature>
<gene>
    <name evidence="10" type="ORF">HMPREF9156_00235</name>
</gene>
<dbReference type="eggNOG" id="COG1972">
    <property type="taxonomic scope" value="Bacteria"/>
</dbReference>
<dbReference type="Pfam" id="PF01773">
    <property type="entry name" value="Nucleos_tra2_N"/>
    <property type="match status" value="1"/>
</dbReference>
<name>J0X260_9BIFI</name>
<evidence type="ECO:0000256" key="3">
    <source>
        <dbReference type="ARBA" id="ARBA00022475"/>
    </source>
</evidence>
<keyword evidence="11" id="KW-1185">Reference proteome</keyword>
<comment type="subcellular location">
    <subcellularLocation>
        <location evidence="1">Cell membrane</location>
        <topology evidence="1">Multi-pass membrane protein</topology>
    </subcellularLocation>
</comment>
<dbReference type="AlphaFoldDB" id="J0X260"/>
<dbReference type="GO" id="GO:0005337">
    <property type="term" value="F:nucleoside transmembrane transporter activity"/>
    <property type="evidence" value="ECO:0007669"/>
    <property type="project" value="InterPro"/>
</dbReference>
<keyword evidence="6 7" id="KW-0472">Membrane</keyword>
<keyword evidence="4 7" id="KW-0812">Transmembrane</keyword>
<dbReference type="PANTHER" id="PTHR10590">
    <property type="entry name" value="SODIUM/NUCLEOSIDE COTRANSPORTER"/>
    <property type="match status" value="1"/>
</dbReference>
<dbReference type="InterPro" id="IPR002668">
    <property type="entry name" value="CNT_N_dom"/>
</dbReference>
<evidence type="ECO:0008006" key="12">
    <source>
        <dbReference type="Google" id="ProtNLM"/>
    </source>
</evidence>
<accession>J0X260</accession>
<feature type="transmembrane region" description="Helical" evidence="7">
    <location>
        <begin position="29"/>
        <end position="51"/>
    </location>
</feature>
<dbReference type="EMBL" id="AGZS01000001">
    <property type="protein sequence ID" value="EJD65471.1"/>
    <property type="molecule type" value="Genomic_DNA"/>
</dbReference>
<organism evidence="10 11">
    <name type="scientific">Scardovia wiggsiae F0424</name>
    <dbReference type="NCBI Taxonomy" id="857290"/>
    <lineage>
        <taxon>Bacteria</taxon>
        <taxon>Bacillati</taxon>
        <taxon>Actinomycetota</taxon>
        <taxon>Actinomycetes</taxon>
        <taxon>Bifidobacteriales</taxon>
        <taxon>Bifidobacteriaceae</taxon>
        <taxon>Scardovia</taxon>
    </lineage>
</organism>
<dbReference type="STRING" id="857290.HMPREF9156_00235"/>
<feature type="transmembrane region" description="Helical" evidence="7">
    <location>
        <begin position="443"/>
        <end position="465"/>
    </location>
</feature>
<comment type="similarity">
    <text evidence="2">Belongs to the concentrative nucleoside transporter (CNT) (TC 2.A.41) family.</text>
</comment>
<protein>
    <recommendedName>
        <fullName evidence="12">NupC family nucleoside transporter</fullName>
    </recommendedName>
</protein>
<dbReference type="GO" id="GO:0015293">
    <property type="term" value="F:symporter activity"/>
    <property type="evidence" value="ECO:0007669"/>
    <property type="project" value="TreeGrafter"/>
</dbReference>
<evidence type="ECO:0000256" key="7">
    <source>
        <dbReference type="SAM" id="Phobius"/>
    </source>
</evidence>
<evidence type="ECO:0000256" key="1">
    <source>
        <dbReference type="ARBA" id="ARBA00004651"/>
    </source>
</evidence>
<evidence type="ECO:0000313" key="10">
    <source>
        <dbReference type="EMBL" id="EJD65471.1"/>
    </source>
</evidence>
<keyword evidence="5 7" id="KW-1133">Transmembrane helix</keyword>
<feature type="transmembrane region" description="Helical" evidence="7">
    <location>
        <begin position="351"/>
        <end position="369"/>
    </location>
</feature>
<evidence type="ECO:0000256" key="6">
    <source>
        <dbReference type="ARBA" id="ARBA00023136"/>
    </source>
</evidence>
<dbReference type="InterPro" id="IPR008276">
    <property type="entry name" value="C_nuclsd_transpt"/>
</dbReference>
<dbReference type="InterPro" id="IPR011657">
    <property type="entry name" value="CNT_C_dom"/>
</dbReference>
<dbReference type="OrthoDB" id="9766455at2"/>
<feature type="domain" description="Concentrative nucleoside transporter N-terminal" evidence="8">
    <location>
        <begin position="8"/>
        <end position="79"/>
    </location>
</feature>
<dbReference type="HOGENOM" id="CLU_016813_0_0_11"/>
<dbReference type="PANTHER" id="PTHR10590:SF19">
    <property type="entry name" value="PURINE NUCLEOSIDE TRANSPORT PROTEIN NUPG"/>
    <property type="match status" value="1"/>
</dbReference>
<dbReference type="RefSeq" id="WP_007147303.1">
    <property type="nucleotide sequence ID" value="NZ_AKCI01000001.1"/>
</dbReference>
<evidence type="ECO:0000313" key="11">
    <source>
        <dbReference type="Proteomes" id="UP000006415"/>
    </source>
</evidence>
<feature type="transmembrane region" description="Helical" evidence="7">
    <location>
        <begin position="6"/>
        <end position="22"/>
    </location>
</feature>
<feature type="transmembrane region" description="Helical" evidence="7">
    <location>
        <begin position="98"/>
        <end position="122"/>
    </location>
</feature>
<sequence length="466" mass="49852">MYLAINIVGILIFLLIGWIFSHDRKHIQWVSVGIMTALNIGIAGLLTVLPWGRAAVHAAASAFSELVKVAFKGINFALANWVGADGTHPDAVNFVTSALLPILLVVPLFDILTYIGFLPWLIKWIGRGLSFITRQPKFETFFSIEMMLLGSTEALAVSKLQVQKMKPARNLMLAMMSMSCVTASILAAYTTMVPGDYVLTAVPLNCINALIVANLLYPVKVDKEEDVIATIADSSETIEAPADGASSAPAAAADNTVSTLDTATDGLAAQPAGAAPAPAGNRFAAWVKKTFKRDPNKPKKEPFFSFLGDSILGAGRLVLIIAANVIAFVALAALINKLLGLINPQLTLEHIFGVILYIPSLLLGLDPGTAWQMAGYMGKKLVTNEFVVMHEVTKTIWAFAPHYKAVLTVFITSFANFSTVGMIIGCFKGLAGKETNDLISKNVGRMLLAGILVSLLSAGMAGLFVW</sequence>
<evidence type="ECO:0000259" key="8">
    <source>
        <dbReference type="Pfam" id="PF01773"/>
    </source>
</evidence>
<feature type="domain" description="Concentrative nucleoside transporter C-terminal" evidence="9">
    <location>
        <begin position="293"/>
        <end position="462"/>
    </location>
</feature>
<dbReference type="Proteomes" id="UP000006415">
    <property type="component" value="Unassembled WGS sequence"/>
</dbReference>
<evidence type="ECO:0000256" key="2">
    <source>
        <dbReference type="ARBA" id="ARBA00009033"/>
    </source>
</evidence>
<evidence type="ECO:0000259" key="9">
    <source>
        <dbReference type="Pfam" id="PF07662"/>
    </source>
</evidence>
<dbReference type="GO" id="GO:0005886">
    <property type="term" value="C:plasma membrane"/>
    <property type="evidence" value="ECO:0007669"/>
    <property type="project" value="UniProtKB-SubCell"/>
</dbReference>
<keyword evidence="3" id="KW-1003">Cell membrane</keyword>
<evidence type="ECO:0000256" key="4">
    <source>
        <dbReference type="ARBA" id="ARBA00022692"/>
    </source>
</evidence>
<reference evidence="10 11" key="1">
    <citation type="submission" date="2012-01" db="EMBL/GenBank/DDBJ databases">
        <title>The Genome Sequence of Scardovia wiggsiae F0424.</title>
        <authorList>
            <consortium name="The Broad Institute Genome Sequencing Platform"/>
            <person name="Earl A."/>
            <person name="Ward D."/>
            <person name="Feldgarden M."/>
            <person name="Gevers D."/>
            <person name="Izard J."/>
            <person name="Ganesan A."/>
            <person name="Baranova O.V."/>
            <person name="Blanton J.M."/>
            <person name="Tanner A.C."/>
            <person name="Mathney J."/>
            <person name="Dewhirst F.E."/>
            <person name="Young S.K."/>
            <person name="Zeng Q."/>
            <person name="Gargeya S."/>
            <person name="Fitzgerald M."/>
            <person name="Haas B."/>
            <person name="Abouelleil A."/>
            <person name="Alvarado L."/>
            <person name="Arachchi H.M."/>
            <person name="Berlin A."/>
            <person name="Chapman S.B."/>
            <person name="Gearin G."/>
            <person name="Goldberg J."/>
            <person name="Griggs A."/>
            <person name="Gujja S."/>
            <person name="Hansen M."/>
            <person name="Heiman D."/>
            <person name="Howarth C."/>
            <person name="Larimer J."/>
            <person name="Lui A."/>
            <person name="MacDonald P.J.P."/>
            <person name="McCowen C."/>
            <person name="Montmayeur A."/>
            <person name="Murphy C."/>
            <person name="Neiman D."/>
            <person name="Pearson M."/>
            <person name="Priest M."/>
            <person name="Roberts A."/>
            <person name="Saif S."/>
            <person name="Shea T."/>
            <person name="Sisk P."/>
            <person name="Stolte C."/>
            <person name="Sykes S."/>
            <person name="Wortman J."/>
            <person name="Nusbaum C."/>
            <person name="Birren B."/>
        </authorList>
    </citation>
    <scope>NUCLEOTIDE SEQUENCE [LARGE SCALE GENOMIC DNA]</scope>
    <source>
        <strain evidence="10 11">F0424</strain>
    </source>
</reference>
<proteinExistence type="inferred from homology"/>
<comment type="caution">
    <text evidence="10">The sequence shown here is derived from an EMBL/GenBank/DDBJ whole genome shotgun (WGS) entry which is preliminary data.</text>
</comment>
<dbReference type="Pfam" id="PF07662">
    <property type="entry name" value="Nucleos_tra2_C"/>
    <property type="match status" value="1"/>
</dbReference>
<feature type="transmembrane region" description="Helical" evidence="7">
    <location>
        <begin position="171"/>
        <end position="191"/>
    </location>
</feature>